<dbReference type="Proteomes" id="UP000037178">
    <property type="component" value="Unassembled WGS sequence"/>
</dbReference>
<dbReference type="RefSeq" id="WP_049642092.1">
    <property type="nucleotide sequence ID" value="NZ_LFTY01000002.1"/>
</dbReference>
<dbReference type="PANTHER" id="PTHR22911:SF103">
    <property type="entry name" value="BLR2811 PROTEIN"/>
    <property type="match status" value="1"/>
</dbReference>
<keyword evidence="4" id="KW-1185">Reference proteome</keyword>
<feature type="transmembrane region" description="Helical" evidence="1">
    <location>
        <begin position="206"/>
        <end position="227"/>
    </location>
</feature>
<organism evidence="3 4">
    <name type="scientific">Candidatus Rhodobacter oscarellae</name>
    <dbReference type="NCBI Taxonomy" id="1675527"/>
    <lineage>
        <taxon>Bacteria</taxon>
        <taxon>Pseudomonadati</taxon>
        <taxon>Pseudomonadota</taxon>
        <taxon>Alphaproteobacteria</taxon>
        <taxon>Rhodobacterales</taxon>
        <taxon>Rhodobacter group</taxon>
        <taxon>Rhodobacter</taxon>
    </lineage>
</organism>
<dbReference type="SUPFAM" id="SSF103481">
    <property type="entry name" value="Multidrug resistance efflux transporter EmrE"/>
    <property type="match status" value="2"/>
</dbReference>
<dbReference type="GO" id="GO:0016020">
    <property type="term" value="C:membrane"/>
    <property type="evidence" value="ECO:0007669"/>
    <property type="project" value="InterPro"/>
</dbReference>
<dbReference type="Pfam" id="PF00892">
    <property type="entry name" value="EamA"/>
    <property type="match status" value="2"/>
</dbReference>
<feature type="transmembrane region" description="Helical" evidence="1">
    <location>
        <begin position="37"/>
        <end position="59"/>
    </location>
</feature>
<dbReference type="EMBL" id="LFTY01000002">
    <property type="protein sequence ID" value="KMW56168.1"/>
    <property type="molecule type" value="Genomic_DNA"/>
</dbReference>
<keyword evidence="1" id="KW-0472">Membrane</keyword>
<dbReference type="AlphaFoldDB" id="A0A0J9GRR7"/>
<gene>
    <name evidence="3" type="ORF">AIOL_001120</name>
</gene>
<protein>
    <submittedName>
        <fullName evidence="3">Putative membrane protein</fullName>
    </submittedName>
</protein>
<feature type="transmembrane region" description="Helical" evidence="1">
    <location>
        <begin position="152"/>
        <end position="169"/>
    </location>
</feature>
<proteinExistence type="predicted"/>
<reference evidence="3 4" key="1">
    <citation type="submission" date="2015-06" db="EMBL/GenBank/DDBJ databases">
        <title>Draft genome sequence of an Alphaproteobacteria species associated to the Mediterranean sponge Oscarella lobularis.</title>
        <authorList>
            <person name="Jourda C."/>
            <person name="Santini S."/>
            <person name="Claverie J.-M."/>
        </authorList>
    </citation>
    <scope>NUCLEOTIDE SEQUENCE [LARGE SCALE GENOMIC DNA]</scope>
    <source>
        <strain evidence="3">IGS</strain>
    </source>
</reference>
<feature type="transmembrane region" description="Helical" evidence="1">
    <location>
        <begin position="127"/>
        <end position="146"/>
    </location>
</feature>
<dbReference type="STRING" id="1675527.AIOL_001120"/>
<evidence type="ECO:0000256" key="1">
    <source>
        <dbReference type="SAM" id="Phobius"/>
    </source>
</evidence>
<feature type="transmembrane region" description="Helical" evidence="1">
    <location>
        <begin position="265"/>
        <end position="283"/>
    </location>
</feature>
<dbReference type="PANTHER" id="PTHR22911">
    <property type="entry name" value="ACYL-MALONYL CONDENSING ENZYME-RELATED"/>
    <property type="match status" value="1"/>
</dbReference>
<dbReference type="PATRIC" id="fig|1675527.3.peg.1192"/>
<feature type="transmembrane region" description="Helical" evidence="1">
    <location>
        <begin position="181"/>
        <end position="200"/>
    </location>
</feature>
<evidence type="ECO:0000313" key="3">
    <source>
        <dbReference type="EMBL" id="KMW56168.1"/>
    </source>
</evidence>
<keyword evidence="1" id="KW-0812">Transmembrane</keyword>
<feature type="domain" description="EamA" evidence="2">
    <location>
        <begin position="154"/>
        <end position="276"/>
    </location>
</feature>
<feature type="transmembrane region" description="Helical" evidence="1">
    <location>
        <begin position="103"/>
        <end position="120"/>
    </location>
</feature>
<sequence length="294" mass="31365">MTKLAENSRGALFMMGSMAAFTLNDACMKGLSGELPLAQAIFMRGVPTVVMMLVLAWALGQLRFDFPARDRKLIAIRNLTEIGAAYFFLTAIFNMPIANATAILQVLPLSITLGGALFLGEQVGLRRWTAILVGFFGVLLIVRPGFDGFTIYSLYVLITVCLVTMRDLLSRKISAQVPTLFVALSNAVSVTVAFGLVTLFTEWQPVSGGALLNLGAASVLIIGAYFCAVSAMRVGQVAVIAPFRFTALLWALLLGVVAFGERPDAITLLGAGIVVAMGVYTFSRERALAGQPSA</sequence>
<name>A0A0J9GRR7_9RHOB</name>
<keyword evidence="1" id="KW-1133">Transmembrane helix</keyword>
<feature type="transmembrane region" description="Helical" evidence="1">
    <location>
        <begin position="239"/>
        <end position="259"/>
    </location>
</feature>
<feature type="transmembrane region" description="Helical" evidence="1">
    <location>
        <begin position="79"/>
        <end position="97"/>
    </location>
</feature>
<evidence type="ECO:0000259" key="2">
    <source>
        <dbReference type="Pfam" id="PF00892"/>
    </source>
</evidence>
<dbReference type="OrthoDB" id="7165334at2"/>
<comment type="caution">
    <text evidence="3">The sequence shown here is derived from an EMBL/GenBank/DDBJ whole genome shotgun (WGS) entry which is preliminary data.</text>
</comment>
<accession>A0A0J9GRR7</accession>
<feature type="domain" description="EamA" evidence="2">
    <location>
        <begin position="9"/>
        <end position="142"/>
    </location>
</feature>
<dbReference type="InterPro" id="IPR037185">
    <property type="entry name" value="EmrE-like"/>
</dbReference>
<evidence type="ECO:0000313" key="4">
    <source>
        <dbReference type="Proteomes" id="UP000037178"/>
    </source>
</evidence>
<dbReference type="InterPro" id="IPR000620">
    <property type="entry name" value="EamA_dom"/>
</dbReference>